<gene>
    <name evidence="1" type="ORF">B0H17DRAFT_1130810</name>
</gene>
<reference evidence="1" key="1">
    <citation type="submission" date="2023-03" db="EMBL/GenBank/DDBJ databases">
        <title>Massive genome expansion in bonnet fungi (Mycena s.s.) driven by repeated elements and novel gene families across ecological guilds.</title>
        <authorList>
            <consortium name="Lawrence Berkeley National Laboratory"/>
            <person name="Harder C.B."/>
            <person name="Miyauchi S."/>
            <person name="Viragh M."/>
            <person name="Kuo A."/>
            <person name="Thoen E."/>
            <person name="Andreopoulos B."/>
            <person name="Lu D."/>
            <person name="Skrede I."/>
            <person name="Drula E."/>
            <person name="Henrissat B."/>
            <person name="Morin E."/>
            <person name="Kohler A."/>
            <person name="Barry K."/>
            <person name="LaButti K."/>
            <person name="Morin E."/>
            <person name="Salamov A."/>
            <person name="Lipzen A."/>
            <person name="Mereny Z."/>
            <person name="Hegedus B."/>
            <person name="Baldrian P."/>
            <person name="Stursova M."/>
            <person name="Weitz H."/>
            <person name="Taylor A."/>
            <person name="Grigoriev I.V."/>
            <person name="Nagy L.G."/>
            <person name="Martin F."/>
            <person name="Kauserud H."/>
        </authorList>
    </citation>
    <scope>NUCLEOTIDE SEQUENCE</scope>
    <source>
        <strain evidence="1">CBHHK067</strain>
    </source>
</reference>
<dbReference type="Proteomes" id="UP001221757">
    <property type="component" value="Unassembled WGS sequence"/>
</dbReference>
<evidence type="ECO:0000313" key="2">
    <source>
        <dbReference type="Proteomes" id="UP001221757"/>
    </source>
</evidence>
<comment type="caution">
    <text evidence="1">The sequence shown here is derived from an EMBL/GenBank/DDBJ whole genome shotgun (WGS) entry which is preliminary data.</text>
</comment>
<evidence type="ECO:0000313" key="1">
    <source>
        <dbReference type="EMBL" id="KAJ7696801.1"/>
    </source>
</evidence>
<dbReference type="AlphaFoldDB" id="A0AAD7DQP7"/>
<sequence>MHLFKKDGWTERVYSCPQRTGLCLESWTVCSTDDCTEAANQVVKERDSTGSGFEVEMDGLLKRRGEGQSTSPMWFTRISDGGQSPQVPSLSLQANSGNLATVASPTVSRIEIRVWRNSTSETLRTDSDWFFHGDDSEMRFKFAEILCSTVRGTVDSVQLNSTFMATCLVNDWILQWLLENLNTSRRRQEPSSNERHF</sequence>
<proteinExistence type="predicted"/>
<accession>A0AAD7DQP7</accession>
<keyword evidence="2" id="KW-1185">Reference proteome</keyword>
<name>A0AAD7DQP7_MYCRO</name>
<protein>
    <submittedName>
        <fullName evidence="1">Uncharacterized protein</fullName>
    </submittedName>
</protein>
<dbReference type="EMBL" id="JARKIE010000033">
    <property type="protein sequence ID" value="KAJ7696801.1"/>
    <property type="molecule type" value="Genomic_DNA"/>
</dbReference>
<organism evidence="1 2">
    <name type="scientific">Mycena rosella</name>
    <name type="common">Pink bonnet</name>
    <name type="synonym">Agaricus rosellus</name>
    <dbReference type="NCBI Taxonomy" id="1033263"/>
    <lineage>
        <taxon>Eukaryota</taxon>
        <taxon>Fungi</taxon>
        <taxon>Dikarya</taxon>
        <taxon>Basidiomycota</taxon>
        <taxon>Agaricomycotina</taxon>
        <taxon>Agaricomycetes</taxon>
        <taxon>Agaricomycetidae</taxon>
        <taxon>Agaricales</taxon>
        <taxon>Marasmiineae</taxon>
        <taxon>Mycenaceae</taxon>
        <taxon>Mycena</taxon>
    </lineage>
</organism>